<dbReference type="VEuPathDB" id="FungiDB:CC1G_09475"/>
<protein>
    <submittedName>
        <fullName evidence="1">Uncharacterized protein</fullName>
    </submittedName>
</protein>
<gene>
    <name evidence="1" type="ORF">CC1G_09475</name>
</gene>
<reference evidence="1 2" key="1">
    <citation type="journal article" date="2010" name="Proc. Natl. Acad. Sci. U.S.A.">
        <title>Insights into evolution of multicellular fungi from the assembled chromosomes of the mushroom Coprinopsis cinerea (Coprinus cinereus).</title>
        <authorList>
            <person name="Stajich J.E."/>
            <person name="Wilke S.K."/>
            <person name="Ahren D."/>
            <person name="Au C.H."/>
            <person name="Birren B.W."/>
            <person name="Borodovsky M."/>
            <person name="Burns C."/>
            <person name="Canback B."/>
            <person name="Casselton L.A."/>
            <person name="Cheng C.K."/>
            <person name="Deng J."/>
            <person name="Dietrich F.S."/>
            <person name="Fargo D.C."/>
            <person name="Farman M.L."/>
            <person name="Gathman A.C."/>
            <person name="Goldberg J."/>
            <person name="Guigo R."/>
            <person name="Hoegger P.J."/>
            <person name="Hooker J.B."/>
            <person name="Huggins A."/>
            <person name="James T.Y."/>
            <person name="Kamada T."/>
            <person name="Kilaru S."/>
            <person name="Kodira C."/>
            <person name="Kues U."/>
            <person name="Kupfer D."/>
            <person name="Kwan H.S."/>
            <person name="Lomsadze A."/>
            <person name="Li W."/>
            <person name="Lilly W.W."/>
            <person name="Ma L.J."/>
            <person name="Mackey A.J."/>
            <person name="Manning G."/>
            <person name="Martin F."/>
            <person name="Muraguchi H."/>
            <person name="Natvig D.O."/>
            <person name="Palmerini H."/>
            <person name="Ramesh M.A."/>
            <person name="Rehmeyer C.J."/>
            <person name="Roe B.A."/>
            <person name="Shenoy N."/>
            <person name="Stanke M."/>
            <person name="Ter-Hovhannisyan V."/>
            <person name="Tunlid A."/>
            <person name="Velagapudi R."/>
            <person name="Vision T.J."/>
            <person name="Zeng Q."/>
            <person name="Zolan M.E."/>
            <person name="Pukkila P.J."/>
        </authorList>
    </citation>
    <scope>NUCLEOTIDE SEQUENCE [LARGE SCALE GENOMIC DNA]</scope>
    <source>
        <strain evidence="2">Okayama-7 / 130 / ATCC MYA-4618 / FGSC 9003</strain>
    </source>
</reference>
<evidence type="ECO:0000313" key="1">
    <source>
        <dbReference type="EMBL" id="EAU81231.1"/>
    </source>
</evidence>
<dbReference type="EMBL" id="AACS02000006">
    <property type="protein sequence ID" value="EAU81231.1"/>
    <property type="molecule type" value="Genomic_DNA"/>
</dbReference>
<dbReference type="AlphaFoldDB" id="A8PDF9"/>
<dbReference type="GeneID" id="6017240"/>
<keyword evidence="2" id="KW-1185">Reference proteome</keyword>
<name>A8PDF9_COPC7</name>
<dbReference type="InParanoid" id="A8PDF9"/>
<proteinExistence type="predicted"/>
<dbReference type="KEGG" id="cci:CC1G_09475"/>
<evidence type="ECO:0000313" key="2">
    <source>
        <dbReference type="Proteomes" id="UP000001861"/>
    </source>
</evidence>
<organism evidence="1 2">
    <name type="scientific">Coprinopsis cinerea (strain Okayama-7 / 130 / ATCC MYA-4618 / FGSC 9003)</name>
    <name type="common">Inky cap fungus</name>
    <name type="synonym">Hormographiella aspergillata</name>
    <dbReference type="NCBI Taxonomy" id="240176"/>
    <lineage>
        <taxon>Eukaryota</taxon>
        <taxon>Fungi</taxon>
        <taxon>Dikarya</taxon>
        <taxon>Basidiomycota</taxon>
        <taxon>Agaricomycotina</taxon>
        <taxon>Agaricomycetes</taxon>
        <taxon>Agaricomycetidae</taxon>
        <taxon>Agaricales</taxon>
        <taxon>Agaricineae</taxon>
        <taxon>Psathyrellaceae</taxon>
        <taxon>Coprinopsis</taxon>
    </lineage>
</organism>
<dbReference type="Proteomes" id="UP000001861">
    <property type="component" value="Unassembled WGS sequence"/>
</dbReference>
<comment type="caution">
    <text evidence="1">The sequence shown here is derived from an EMBL/GenBank/DDBJ whole genome shotgun (WGS) entry which is preliminary data.</text>
</comment>
<dbReference type="RefSeq" id="XP_001840591.1">
    <property type="nucleotide sequence ID" value="XM_001840539.1"/>
</dbReference>
<accession>A8PDF9</accession>
<sequence>MDAEERIKLQTRSLMAVCLVTWALQEVALDYLWGTIPSLGILLRTISSVGPVVSCGTAMLVLSGELTAGSLQRFTALAKRVCSIDLGQERNILSPVLLLELVQHFGHSMPSLFPRLKTIKLKSLNEMANAVLHFLAPVSTRSISIEAQVLPMDADPFVFPVFLKLGRMKSFKQLDLRGTPVVVLQILKVFNLAPMRSLHLQLTRHPTNLANVAANLVAAPKALDEFVVQGPQSEGGEIKLPWTGIETIPGLGSARIISLRLPYAPCQNADQHSQCVERLMIALSKNPNIHTLDLLYEPLATYFAANIGQRRSVPDAFAFLHILSQFGPPTLENVTATLAFVFSGSPEWNPQDPLLQFKFPHSNSIRVLTVQDKSAYGLDVDPIWIFGPLLGF</sequence>